<feature type="disulfide bond" evidence="10">
    <location>
        <begin position="169"/>
        <end position="176"/>
    </location>
</feature>
<protein>
    <recommendedName>
        <fullName evidence="14">G-protein coupled receptors family 1 profile domain-containing protein</fullName>
    </recommendedName>
</protein>
<dbReference type="Pfam" id="PF00001">
    <property type="entry name" value="7tm_1"/>
    <property type="match status" value="1"/>
</dbReference>
<evidence type="ECO:0000256" key="9">
    <source>
        <dbReference type="ARBA" id="ARBA00023224"/>
    </source>
</evidence>
<evidence type="ECO:0000256" key="3">
    <source>
        <dbReference type="ARBA" id="ARBA00022692"/>
    </source>
</evidence>
<feature type="transmembrane region" description="Helical" evidence="13">
    <location>
        <begin position="272"/>
        <end position="291"/>
    </location>
</feature>
<dbReference type="GO" id="GO:0005886">
    <property type="term" value="C:plasma membrane"/>
    <property type="evidence" value="ECO:0007669"/>
    <property type="project" value="UniProtKB-SubCell"/>
</dbReference>
<dbReference type="Gene3D" id="1.20.1070.10">
    <property type="entry name" value="Rhodopsin 7-helix transmembrane proteins"/>
    <property type="match status" value="1"/>
</dbReference>
<dbReference type="InterPro" id="IPR000276">
    <property type="entry name" value="GPCR_Rhodpsn"/>
</dbReference>
<evidence type="ECO:0000256" key="1">
    <source>
        <dbReference type="ARBA" id="ARBA00004651"/>
    </source>
</evidence>
<feature type="domain" description="G-protein coupled receptors family 1 profile" evidence="14">
    <location>
        <begin position="47"/>
        <end position="288"/>
    </location>
</feature>
<dbReference type="InterPro" id="IPR017452">
    <property type="entry name" value="GPCR_Rhodpsn_7TM"/>
</dbReference>
<keyword evidence="4 13" id="KW-1133">Transmembrane helix</keyword>
<proteinExistence type="inferred from homology"/>
<keyword evidence="8" id="KW-0325">Glycoprotein</keyword>
<dbReference type="GO" id="GO:0038036">
    <property type="term" value="F:sphingosine-1-phosphate receptor activity"/>
    <property type="evidence" value="ECO:0007669"/>
    <property type="project" value="InterPro"/>
</dbReference>
<dbReference type="PROSITE" id="PS50262">
    <property type="entry name" value="G_PROTEIN_RECEP_F1_2"/>
    <property type="match status" value="1"/>
</dbReference>
<evidence type="ECO:0000256" key="7">
    <source>
        <dbReference type="ARBA" id="ARBA00023170"/>
    </source>
</evidence>
<evidence type="ECO:0000256" key="2">
    <source>
        <dbReference type="ARBA" id="ARBA00022475"/>
    </source>
</evidence>
<keyword evidence="9 11" id="KW-0807">Transducer</keyword>
<keyword evidence="7 11" id="KW-0675">Receptor</keyword>
<organism evidence="15 16">
    <name type="scientific">Cirrhinus molitorella</name>
    <name type="common">mud carp</name>
    <dbReference type="NCBI Taxonomy" id="172907"/>
    <lineage>
        <taxon>Eukaryota</taxon>
        <taxon>Metazoa</taxon>
        <taxon>Chordata</taxon>
        <taxon>Craniata</taxon>
        <taxon>Vertebrata</taxon>
        <taxon>Euteleostomi</taxon>
        <taxon>Actinopterygii</taxon>
        <taxon>Neopterygii</taxon>
        <taxon>Teleostei</taxon>
        <taxon>Ostariophysi</taxon>
        <taxon>Cypriniformes</taxon>
        <taxon>Cyprinidae</taxon>
        <taxon>Labeoninae</taxon>
        <taxon>Labeonini</taxon>
        <taxon>Cirrhinus</taxon>
    </lineage>
</organism>
<evidence type="ECO:0000313" key="15">
    <source>
        <dbReference type="EMBL" id="KAK2907017.1"/>
    </source>
</evidence>
<comment type="subcellular location">
    <subcellularLocation>
        <location evidence="1">Cell membrane</location>
        <topology evidence="1">Multi-pass membrane protein</topology>
    </subcellularLocation>
</comment>
<feature type="transmembrane region" description="Helical" evidence="13">
    <location>
        <begin position="108"/>
        <end position="125"/>
    </location>
</feature>
<comment type="caution">
    <text evidence="15">The sequence shown here is derived from an EMBL/GenBank/DDBJ whole genome shotgun (WGS) entry which is preliminary data.</text>
</comment>
<dbReference type="EMBL" id="JAUYZG010000005">
    <property type="protein sequence ID" value="KAK2907017.1"/>
    <property type="molecule type" value="Genomic_DNA"/>
</dbReference>
<feature type="disulfide bond" evidence="10">
    <location>
        <begin position="259"/>
        <end position="264"/>
    </location>
</feature>
<dbReference type="PANTHER" id="PTHR22750">
    <property type="entry name" value="G-PROTEIN COUPLED RECEPTOR"/>
    <property type="match status" value="1"/>
</dbReference>
<dbReference type="PRINTS" id="PR01523">
    <property type="entry name" value="S1PRECEPTOR"/>
</dbReference>
<evidence type="ECO:0000256" key="11">
    <source>
        <dbReference type="RuleBase" id="RU000688"/>
    </source>
</evidence>
<accession>A0AA88PZF3</accession>
<keyword evidence="6 13" id="KW-0472">Membrane</keyword>
<dbReference type="Proteomes" id="UP001187343">
    <property type="component" value="Unassembled WGS sequence"/>
</dbReference>
<dbReference type="SUPFAM" id="SSF81321">
    <property type="entry name" value="Family A G protein-coupled receptor-like"/>
    <property type="match status" value="1"/>
</dbReference>
<feature type="transmembrane region" description="Helical" evidence="13">
    <location>
        <begin position="187"/>
        <end position="209"/>
    </location>
</feature>
<evidence type="ECO:0000256" key="8">
    <source>
        <dbReference type="ARBA" id="ARBA00023180"/>
    </source>
</evidence>
<feature type="transmembrane region" description="Helical" evidence="13">
    <location>
        <begin position="230"/>
        <end position="252"/>
    </location>
</feature>
<dbReference type="SMART" id="SM01381">
    <property type="entry name" value="7TM_GPCR_Srsx"/>
    <property type="match status" value="1"/>
</dbReference>
<evidence type="ECO:0000256" key="12">
    <source>
        <dbReference type="SAM" id="MobiDB-lite"/>
    </source>
</evidence>
<sequence length="493" mass="53673">MDDQFESGMNDIIVRYYNHSGKWGRPKSTSTYKMAFLICICALIVLENITVLLALWRNKRFHSRMYFLIGNLALSDLLAGVAYVVNIFTSGRKTFFLSPGQWLLREGSMFVALSASTFSLLAIGIERHMTMVRLRPCETTGRGRLLALLGACWAVSVLLSALPSLGWNCLDRVHACSTVLPLYDKSYIAFCISVFTALLAAIVVLYVRIYLLVTSSGRRVSSRPSDRSLALLRTVVIVLGVFVACWAPLFLLLLLDVGCSPKRCPVLYEVDWFIALAVLNSALNPLIYTLSSREMRAAFFRVLCCCCCPNQLDSMPTVAGTAIPGIVIPTAENSKSSMAGVPSGAAKSSLMRSKVPTPSNSHHQHGDTSPPAVTHPSGPDPSLSQSLTIAFSCSRMRAAFDWTLGDKLSRMRSLSGPAGHKSGGRVQSLADTPVETALPPRVSVRLFVECLSEINVSVSDNMIRGARDAHVDMPGCVSEQLGTIGTSSQRRSH</sequence>
<keyword evidence="10" id="KW-1015">Disulfide bond</keyword>
<feature type="region of interest" description="Disordered" evidence="12">
    <location>
        <begin position="334"/>
        <end position="383"/>
    </location>
</feature>
<reference evidence="15" key="1">
    <citation type="submission" date="2023-08" db="EMBL/GenBank/DDBJ databases">
        <title>Chromosome-level Genome Assembly of mud carp (Cirrhinus molitorella).</title>
        <authorList>
            <person name="Liu H."/>
        </authorList>
    </citation>
    <scope>NUCLEOTIDE SEQUENCE</scope>
    <source>
        <strain evidence="15">Prfri</strain>
        <tissue evidence="15">Muscle</tissue>
    </source>
</reference>
<dbReference type="AlphaFoldDB" id="A0AA88PZF3"/>
<feature type="transmembrane region" description="Helical" evidence="13">
    <location>
        <begin position="68"/>
        <end position="88"/>
    </location>
</feature>
<dbReference type="PRINTS" id="PR00237">
    <property type="entry name" value="GPCRRHODOPSN"/>
</dbReference>
<keyword evidence="5 11" id="KW-0297">G-protein coupled receptor</keyword>
<feature type="transmembrane region" description="Helical" evidence="13">
    <location>
        <begin position="145"/>
        <end position="167"/>
    </location>
</feature>
<dbReference type="InterPro" id="IPR004061">
    <property type="entry name" value="S1P_rcpt"/>
</dbReference>
<evidence type="ECO:0000256" key="6">
    <source>
        <dbReference type="ARBA" id="ARBA00023136"/>
    </source>
</evidence>
<keyword evidence="16" id="KW-1185">Reference proteome</keyword>
<evidence type="ECO:0000313" key="16">
    <source>
        <dbReference type="Proteomes" id="UP001187343"/>
    </source>
</evidence>
<evidence type="ECO:0000256" key="5">
    <source>
        <dbReference type="ARBA" id="ARBA00023040"/>
    </source>
</evidence>
<gene>
    <name evidence="15" type="ORF">Q8A67_006002</name>
</gene>
<keyword evidence="3 11" id="KW-0812">Transmembrane</keyword>
<evidence type="ECO:0000259" key="14">
    <source>
        <dbReference type="PROSITE" id="PS50262"/>
    </source>
</evidence>
<evidence type="ECO:0000256" key="4">
    <source>
        <dbReference type="ARBA" id="ARBA00022989"/>
    </source>
</evidence>
<dbReference type="PROSITE" id="PS00237">
    <property type="entry name" value="G_PROTEIN_RECEP_F1_1"/>
    <property type="match status" value="1"/>
</dbReference>
<keyword evidence="2" id="KW-1003">Cell membrane</keyword>
<name>A0AA88PZF3_9TELE</name>
<evidence type="ECO:0000256" key="10">
    <source>
        <dbReference type="PIRSR" id="PIRSR604061-50"/>
    </source>
</evidence>
<comment type="similarity">
    <text evidence="11">Belongs to the G-protein coupled receptor 1 family.</text>
</comment>
<feature type="transmembrane region" description="Helical" evidence="13">
    <location>
        <begin position="34"/>
        <end position="56"/>
    </location>
</feature>
<evidence type="ECO:0000256" key="13">
    <source>
        <dbReference type="SAM" id="Phobius"/>
    </source>
</evidence>